<protein>
    <submittedName>
        <fullName evidence="2">Uncharacterized protein</fullName>
    </submittedName>
</protein>
<name>A0A9Q1LV34_9SOLA</name>
<evidence type="ECO:0000256" key="1">
    <source>
        <dbReference type="ARBA" id="ARBA00009431"/>
    </source>
</evidence>
<dbReference type="EMBL" id="JAJAGQ010000013">
    <property type="protein sequence ID" value="KAJ8545558.1"/>
    <property type="molecule type" value="Genomic_DNA"/>
</dbReference>
<organism evidence="2 3">
    <name type="scientific">Anisodus acutangulus</name>
    <dbReference type="NCBI Taxonomy" id="402998"/>
    <lineage>
        <taxon>Eukaryota</taxon>
        <taxon>Viridiplantae</taxon>
        <taxon>Streptophyta</taxon>
        <taxon>Embryophyta</taxon>
        <taxon>Tracheophyta</taxon>
        <taxon>Spermatophyta</taxon>
        <taxon>Magnoliopsida</taxon>
        <taxon>eudicotyledons</taxon>
        <taxon>Gunneridae</taxon>
        <taxon>Pentapetalae</taxon>
        <taxon>asterids</taxon>
        <taxon>lamiids</taxon>
        <taxon>Solanales</taxon>
        <taxon>Solanaceae</taxon>
        <taxon>Solanoideae</taxon>
        <taxon>Hyoscyameae</taxon>
        <taxon>Anisodus</taxon>
    </lineage>
</organism>
<sequence>MHVHWEERLRNVQRRIGIGEEGGLVVWQTPEGVVLGDLEAENTDGRVPVLSTRYSLGALGLPITRKWRPWCHQKQVGGWVEEYKGLTFRGAGHAIPTFKPRSTFALRNLLDLL</sequence>
<dbReference type="Gene3D" id="3.40.50.11320">
    <property type="match status" value="1"/>
</dbReference>
<reference evidence="3" key="1">
    <citation type="journal article" date="2023" name="Proc. Natl. Acad. Sci. U.S.A.">
        <title>Genomic and structural basis for evolution of tropane alkaloid biosynthesis.</title>
        <authorList>
            <person name="Wanga Y.-J."/>
            <person name="Taina T."/>
            <person name="Yua J.-Y."/>
            <person name="Lia J."/>
            <person name="Xua B."/>
            <person name="Chenc J."/>
            <person name="D'Auriad J.C."/>
            <person name="Huanga J.-P."/>
            <person name="Huanga S.-X."/>
        </authorList>
    </citation>
    <scope>NUCLEOTIDE SEQUENCE [LARGE SCALE GENOMIC DNA]</scope>
    <source>
        <strain evidence="3">cv. KIB-2019</strain>
    </source>
</reference>
<dbReference type="GO" id="GO:0004185">
    <property type="term" value="F:serine-type carboxypeptidase activity"/>
    <property type="evidence" value="ECO:0007669"/>
    <property type="project" value="InterPro"/>
</dbReference>
<dbReference type="AlphaFoldDB" id="A0A9Q1LV34"/>
<dbReference type="GO" id="GO:0006508">
    <property type="term" value="P:proteolysis"/>
    <property type="evidence" value="ECO:0007669"/>
    <property type="project" value="InterPro"/>
</dbReference>
<proteinExistence type="inferred from homology"/>
<keyword evidence="3" id="KW-1185">Reference proteome</keyword>
<accession>A0A9Q1LV34</accession>
<dbReference type="InterPro" id="IPR001563">
    <property type="entry name" value="Peptidase_S10"/>
</dbReference>
<dbReference type="SUPFAM" id="SSF53474">
    <property type="entry name" value="alpha/beta-Hydrolases"/>
    <property type="match status" value="1"/>
</dbReference>
<comment type="similarity">
    <text evidence="1">Belongs to the peptidase S10 family.</text>
</comment>
<dbReference type="Proteomes" id="UP001152561">
    <property type="component" value="Unassembled WGS sequence"/>
</dbReference>
<dbReference type="OrthoDB" id="443318at2759"/>
<gene>
    <name evidence="2" type="ORF">K7X08_018141</name>
</gene>
<evidence type="ECO:0000313" key="3">
    <source>
        <dbReference type="Proteomes" id="UP001152561"/>
    </source>
</evidence>
<comment type="caution">
    <text evidence="2">The sequence shown here is derived from an EMBL/GenBank/DDBJ whole genome shotgun (WGS) entry which is preliminary data.</text>
</comment>
<dbReference type="Pfam" id="PF00450">
    <property type="entry name" value="Peptidase_S10"/>
    <property type="match status" value="1"/>
</dbReference>
<evidence type="ECO:0000313" key="2">
    <source>
        <dbReference type="EMBL" id="KAJ8545558.1"/>
    </source>
</evidence>
<dbReference type="InterPro" id="IPR029058">
    <property type="entry name" value="AB_hydrolase_fold"/>
</dbReference>